<accession>A0ACC0H500</accession>
<protein>
    <submittedName>
        <fullName evidence="1">Uncharacterized protein</fullName>
    </submittedName>
</protein>
<keyword evidence="2" id="KW-1185">Reference proteome</keyword>
<name>A0ACC0H500_9ERIC</name>
<reference evidence="1 2" key="1">
    <citation type="journal article" date="2022" name="Plant J.">
        <title>Chromosome-level genome of Camellia lanceoleosa provides a valuable resource for understanding genome evolution and self-incompatibility.</title>
        <authorList>
            <person name="Gong W."/>
            <person name="Xiao S."/>
            <person name="Wang L."/>
            <person name="Liao Z."/>
            <person name="Chang Y."/>
            <person name="Mo W."/>
            <person name="Hu G."/>
            <person name="Li W."/>
            <person name="Zhao G."/>
            <person name="Zhu H."/>
            <person name="Hu X."/>
            <person name="Ji K."/>
            <person name="Xiang X."/>
            <person name="Song Q."/>
            <person name="Yuan D."/>
            <person name="Jin S."/>
            <person name="Zhang L."/>
        </authorList>
    </citation>
    <scope>NUCLEOTIDE SEQUENCE [LARGE SCALE GENOMIC DNA]</scope>
    <source>
        <strain evidence="1">SQ_2022a</strain>
    </source>
</reference>
<evidence type="ECO:0000313" key="1">
    <source>
        <dbReference type="EMBL" id="KAI8008230.1"/>
    </source>
</evidence>
<evidence type="ECO:0000313" key="2">
    <source>
        <dbReference type="Proteomes" id="UP001060215"/>
    </source>
</evidence>
<organism evidence="1 2">
    <name type="scientific">Camellia lanceoleosa</name>
    <dbReference type="NCBI Taxonomy" id="1840588"/>
    <lineage>
        <taxon>Eukaryota</taxon>
        <taxon>Viridiplantae</taxon>
        <taxon>Streptophyta</taxon>
        <taxon>Embryophyta</taxon>
        <taxon>Tracheophyta</taxon>
        <taxon>Spermatophyta</taxon>
        <taxon>Magnoliopsida</taxon>
        <taxon>eudicotyledons</taxon>
        <taxon>Gunneridae</taxon>
        <taxon>Pentapetalae</taxon>
        <taxon>asterids</taxon>
        <taxon>Ericales</taxon>
        <taxon>Theaceae</taxon>
        <taxon>Camellia</taxon>
    </lineage>
</organism>
<comment type="caution">
    <text evidence="1">The sequence shown here is derived from an EMBL/GenBank/DDBJ whole genome shotgun (WGS) entry which is preliminary data.</text>
</comment>
<sequence>MNCFKLVENEQNNILSEKVLSNQFQGCSLSFELPPHWYNDRFLGIVVAVVGIKNKCECENYCIEVGFKHLDIQMIIGQSHENDLTYFEYSNHQNLEVIYVPRNDFPSSMYDDMEQFNEGRIEFQACLVHYGHYVDCLTKAVDEDFSLIEGDVKLGVHLVDEKEDDEETWSMDSCNSEDNMGVFHGDLERSVEGAGVEVASSSTTSSKRRHGDLNDNHDYDAAAVAGPSGGFDDQDKEKEHPHSKRLRQAGPSGSGSFD</sequence>
<dbReference type="EMBL" id="CM045764">
    <property type="protein sequence ID" value="KAI8008230.1"/>
    <property type="molecule type" value="Genomic_DNA"/>
</dbReference>
<dbReference type="Proteomes" id="UP001060215">
    <property type="component" value="Chromosome 7"/>
</dbReference>
<gene>
    <name evidence="1" type="ORF">LOK49_LG07G03495</name>
</gene>
<proteinExistence type="predicted"/>